<dbReference type="RefSeq" id="WP_377522595.1">
    <property type="nucleotide sequence ID" value="NZ_JBHSBT010000018.1"/>
</dbReference>
<evidence type="ECO:0000313" key="3">
    <source>
        <dbReference type="Proteomes" id="UP001595788"/>
    </source>
</evidence>
<keyword evidence="1" id="KW-0732">Signal</keyword>
<comment type="caution">
    <text evidence="2">The sequence shown here is derived from an EMBL/GenBank/DDBJ whole genome shotgun (WGS) entry which is preliminary data.</text>
</comment>
<evidence type="ECO:0000313" key="2">
    <source>
        <dbReference type="EMBL" id="MFC4149554.1"/>
    </source>
</evidence>
<dbReference type="Gene3D" id="3.90.1720.10">
    <property type="entry name" value="endopeptidase domain like (from Nostoc punctiforme)"/>
    <property type="match status" value="1"/>
</dbReference>
<gene>
    <name evidence="2" type="ORF">ACFO0M_25180</name>
</gene>
<feature type="non-terminal residue" evidence="2">
    <location>
        <position position="345"/>
    </location>
</feature>
<dbReference type="PANTHER" id="PTHR46580">
    <property type="entry name" value="SENSOR KINASE-RELATED"/>
    <property type="match status" value="1"/>
</dbReference>
<feature type="signal peptide" evidence="1">
    <location>
        <begin position="1"/>
        <end position="29"/>
    </location>
</feature>
<feature type="chain" id="PRO_5045456114" evidence="1">
    <location>
        <begin position="30"/>
        <end position="345"/>
    </location>
</feature>
<evidence type="ECO:0000256" key="1">
    <source>
        <dbReference type="SAM" id="SignalP"/>
    </source>
</evidence>
<dbReference type="SUPFAM" id="SSF69318">
    <property type="entry name" value="Integrin alpha N-terminal domain"/>
    <property type="match status" value="1"/>
</dbReference>
<keyword evidence="3" id="KW-1185">Reference proteome</keyword>
<organism evidence="2 3">
    <name type="scientific">Micromonospora mangrovi</name>
    <dbReference type="NCBI Taxonomy" id="1182597"/>
    <lineage>
        <taxon>Bacteria</taxon>
        <taxon>Bacillati</taxon>
        <taxon>Actinomycetota</taxon>
        <taxon>Actinomycetes</taxon>
        <taxon>Micromonosporales</taxon>
        <taxon>Micromonosporaceae</taxon>
        <taxon>Micromonospora</taxon>
    </lineage>
</organism>
<accession>A0ABV8MH95</accession>
<dbReference type="PROSITE" id="PS51318">
    <property type="entry name" value="TAT"/>
    <property type="match status" value="1"/>
</dbReference>
<protein>
    <submittedName>
        <fullName evidence="2">FG-GAP repeat domain-containing protein</fullName>
    </submittedName>
</protein>
<proteinExistence type="predicted"/>
<name>A0ABV8MH95_9ACTN</name>
<reference evidence="3" key="1">
    <citation type="journal article" date="2019" name="Int. J. Syst. Evol. Microbiol.">
        <title>The Global Catalogue of Microorganisms (GCM) 10K type strain sequencing project: providing services to taxonomists for standard genome sequencing and annotation.</title>
        <authorList>
            <consortium name="The Broad Institute Genomics Platform"/>
            <consortium name="The Broad Institute Genome Sequencing Center for Infectious Disease"/>
            <person name="Wu L."/>
            <person name="Ma J."/>
        </authorList>
    </citation>
    <scope>NUCLEOTIDE SEQUENCE [LARGE SCALE GENOMIC DNA]</scope>
    <source>
        <strain evidence="3">2803GPT1-18</strain>
    </source>
</reference>
<dbReference type="Proteomes" id="UP001595788">
    <property type="component" value="Unassembled WGS sequence"/>
</dbReference>
<sequence>MNQSRRTVLAHLVRAALAFVLLAAGAATAVTAVTAVPRAAHAASSIGGSITRSEVLDRARFWYDQRASLQYDNSRNSSSFYPDPQGTMYAPDCSGYVSMAWHVALGQPNESAGGYNTSQLPSISTEISFDSLRPGDLIDDVSTHAILFEAWEADHVHFSYYSFGSSPIAHVTHASRSDSSWSGHPVGDYRFFRYNNIIEDGGRVVADFDADGSSDLALYRPDPVNGSVWDVRSWTTKADLWNDHRWGGANDIPLTGDFDGDGTADMALYRRDCTNGSTWWIKSGATGTQIEGGLRWGGCKDIPTTGDVNGDGYTDLVLYRQDCTNGSTWQMYNVRLHGTIRTDLR</sequence>
<dbReference type="InterPro" id="IPR006311">
    <property type="entry name" value="TAT_signal"/>
</dbReference>
<dbReference type="Gene3D" id="2.40.128.340">
    <property type="match status" value="1"/>
</dbReference>
<dbReference type="EMBL" id="JBHSBT010000018">
    <property type="protein sequence ID" value="MFC4149554.1"/>
    <property type="molecule type" value="Genomic_DNA"/>
</dbReference>
<dbReference type="InterPro" id="IPR028994">
    <property type="entry name" value="Integrin_alpha_N"/>
</dbReference>
<dbReference type="PANTHER" id="PTHR46580:SF2">
    <property type="entry name" value="MAM DOMAIN-CONTAINING PROTEIN"/>
    <property type="match status" value="1"/>
</dbReference>